<name>A0ABZ2RRJ9_9BACT</name>
<gene>
    <name evidence="14" type="primary">dnaN</name>
    <name evidence="14" type="ORF">WG617_00010</name>
</gene>
<comment type="function">
    <text evidence="1">Confers DNA tethering and processivity to DNA polymerases and other proteins. Acts as a clamp, forming a ring around DNA (a reaction catalyzed by the clamp-loading complex) which diffuses in an ATP-independent manner freely and bidirectionally along dsDNA. Initially characterized for its ability to contact the catalytic subunit of DNA polymerase III (Pol III), a complex, multichain enzyme responsible for most of the replicative synthesis in bacteria; Pol III exhibits 3'-5' exonuclease proofreading activity. The beta chain is required for initiation of replication as well as for processivity of DNA replication.</text>
</comment>
<dbReference type="InterPro" id="IPR022637">
    <property type="entry name" value="DNA_polIII_beta_cen"/>
</dbReference>
<dbReference type="PANTHER" id="PTHR30478">
    <property type="entry name" value="DNA POLYMERASE III SUBUNIT BETA"/>
    <property type="match status" value="1"/>
</dbReference>
<feature type="domain" description="DNA polymerase III beta sliding clamp C-terminal" evidence="13">
    <location>
        <begin position="254"/>
        <end position="368"/>
    </location>
</feature>
<evidence type="ECO:0000256" key="6">
    <source>
        <dbReference type="ARBA" id="ARBA00022679"/>
    </source>
</evidence>
<dbReference type="SUPFAM" id="SSF55979">
    <property type="entry name" value="DNA clamp"/>
    <property type="match status" value="3"/>
</dbReference>
<evidence type="ECO:0000256" key="8">
    <source>
        <dbReference type="ARBA" id="ARBA00022705"/>
    </source>
</evidence>
<evidence type="ECO:0000256" key="1">
    <source>
        <dbReference type="ARBA" id="ARBA00002266"/>
    </source>
</evidence>
<dbReference type="InterPro" id="IPR001001">
    <property type="entry name" value="DNA_polIII_beta"/>
</dbReference>
<comment type="subcellular location">
    <subcellularLocation>
        <location evidence="2">Cytoplasm</location>
    </subcellularLocation>
</comment>
<dbReference type="Proteomes" id="UP001477443">
    <property type="component" value="Chromosome"/>
</dbReference>
<dbReference type="RefSeq" id="WP_338822626.1">
    <property type="nucleotide sequence ID" value="NZ_CP148067.1"/>
</dbReference>
<organism evidence="14 15">
    <name type="scientific">Mycoplasmopsis felifaucium</name>
    <dbReference type="NCBI Taxonomy" id="35768"/>
    <lineage>
        <taxon>Bacteria</taxon>
        <taxon>Bacillati</taxon>
        <taxon>Mycoplasmatota</taxon>
        <taxon>Mycoplasmoidales</taxon>
        <taxon>Metamycoplasmataceae</taxon>
        <taxon>Mycoplasmopsis</taxon>
    </lineage>
</organism>
<evidence type="ECO:0000259" key="13">
    <source>
        <dbReference type="Pfam" id="PF02768"/>
    </source>
</evidence>
<evidence type="ECO:0000256" key="5">
    <source>
        <dbReference type="ARBA" id="ARBA00022490"/>
    </source>
</evidence>
<keyword evidence="5" id="KW-0963">Cytoplasm</keyword>
<dbReference type="Gene3D" id="3.70.10.10">
    <property type="match status" value="1"/>
</dbReference>
<protein>
    <submittedName>
        <fullName evidence="14">DNA polymerase III subunit beta</fullName>
        <ecNumber evidence="14">2.7.7.7</ecNumber>
    </submittedName>
</protein>
<reference evidence="14" key="1">
    <citation type="submission" date="2024-03" db="EMBL/GenBank/DDBJ databases">
        <title>Complete genome sequence of Mycoplasma felifaucium Z921 isolated from the trachea of a cheetah.</title>
        <authorList>
            <person name="Spergser J."/>
        </authorList>
    </citation>
    <scope>NUCLEOTIDE SEQUENCE [LARGE SCALE GENOMIC DNA]</scope>
    <source>
        <strain evidence="14">Z921</strain>
    </source>
</reference>
<evidence type="ECO:0000256" key="9">
    <source>
        <dbReference type="ARBA" id="ARBA00022932"/>
    </source>
</evidence>
<feature type="domain" description="DNA polymerase III beta sliding clamp central" evidence="12">
    <location>
        <begin position="132"/>
        <end position="240"/>
    </location>
</feature>
<dbReference type="GO" id="GO:0003887">
    <property type="term" value="F:DNA-directed DNA polymerase activity"/>
    <property type="evidence" value="ECO:0007669"/>
    <property type="project" value="UniProtKB-EC"/>
</dbReference>
<keyword evidence="10" id="KW-0238">DNA-binding</keyword>
<dbReference type="EC" id="2.7.7.7" evidence="14"/>
<keyword evidence="8" id="KW-0235">DNA replication</keyword>
<evidence type="ECO:0000313" key="14">
    <source>
        <dbReference type="EMBL" id="WXL29035.1"/>
    </source>
</evidence>
<keyword evidence="15" id="KW-1185">Reference proteome</keyword>
<evidence type="ECO:0000256" key="2">
    <source>
        <dbReference type="ARBA" id="ARBA00004496"/>
    </source>
</evidence>
<dbReference type="CDD" id="cd00140">
    <property type="entry name" value="beta_clamp"/>
    <property type="match status" value="1"/>
</dbReference>
<dbReference type="Pfam" id="PF00712">
    <property type="entry name" value="DNA_pol3_beta"/>
    <property type="match status" value="1"/>
</dbReference>
<feature type="domain" description="DNA polymerase III beta sliding clamp N-terminal" evidence="11">
    <location>
        <begin position="1"/>
        <end position="119"/>
    </location>
</feature>
<evidence type="ECO:0000313" key="15">
    <source>
        <dbReference type="Proteomes" id="UP001477443"/>
    </source>
</evidence>
<comment type="subunit">
    <text evidence="4">Forms a ring-shaped head-to-tail homodimer around DNA which binds and tethers DNA polymerases and other proteins to the DNA. The DNA replisome complex has a single clamp-loading complex (3 tau and 1 each of delta, delta', psi and chi subunits) which binds 3 Pol III cores (1 core on the leading strand and 2 on the lagging strand) each with a beta sliding clamp dimer. Additional proteins in the replisome are other copies of gamma, psi and chi, Ssb, DNA helicase and RNA primase.</text>
</comment>
<evidence type="ECO:0000256" key="7">
    <source>
        <dbReference type="ARBA" id="ARBA00022695"/>
    </source>
</evidence>
<dbReference type="InterPro" id="IPR022635">
    <property type="entry name" value="DNA_polIII_beta_C"/>
</dbReference>
<dbReference type="Gene3D" id="3.10.150.10">
    <property type="entry name" value="DNA Polymerase III, subunit A, domain 2"/>
    <property type="match status" value="1"/>
</dbReference>
<dbReference type="Pfam" id="PF02767">
    <property type="entry name" value="DNA_pol3_beta_2"/>
    <property type="match status" value="1"/>
</dbReference>
<keyword evidence="7 14" id="KW-0548">Nucleotidyltransferase</keyword>
<dbReference type="InterPro" id="IPR022634">
    <property type="entry name" value="DNA_polIII_beta_N"/>
</dbReference>
<proteinExistence type="inferred from homology"/>
<evidence type="ECO:0000256" key="10">
    <source>
        <dbReference type="ARBA" id="ARBA00023125"/>
    </source>
</evidence>
<evidence type="ECO:0000259" key="11">
    <source>
        <dbReference type="Pfam" id="PF00712"/>
    </source>
</evidence>
<comment type="similarity">
    <text evidence="3">Belongs to the beta sliding clamp family.</text>
</comment>
<evidence type="ECO:0000256" key="4">
    <source>
        <dbReference type="ARBA" id="ARBA00011400"/>
    </source>
</evidence>
<dbReference type="PANTHER" id="PTHR30478:SF0">
    <property type="entry name" value="BETA SLIDING CLAMP"/>
    <property type="match status" value="1"/>
</dbReference>
<keyword evidence="6 14" id="KW-0808">Transferase</keyword>
<dbReference type="EMBL" id="CP148067">
    <property type="protein sequence ID" value="WXL29035.1"/>
    <property type="molecule type" value="Genomic_DNA"/>
</dbReference>
<accession>A0ABZ2RRJ9</accession>
<evidence type="ECO:0000256" key="3">
    <source>
        <dbReference type="ARBA" id="ARBA00010752"/>
    </source>
</evidence>
<dbReference type="SMART" id="SM00480">
    <property type="entry name" value="POL3Bc"/>
    <property type="match status" value="1"/>
</dbReference>
<dbReference type="NCBIfam" id="TIGR00663">
    <property type="entry name" value="dnan"/>
    <property type="match status" value="1"/>
</dbReference>
<dbReference type="Pfam" id="PF02768">
    <property type="entry name" value="DNA_pol3_beta_3"/>
    <property type="match status" value="1"/>
</dbReference>
<evidence type="ECO:0000259" key="12">
    <source>
        <dbReference type="Pfam" id="PF02767"/>
    </source>
</evidence>
<keyword evidence="9" id="KW-0239">DNA-directed DNA polymerase</keyword>
<dbReference type="InterPro" id="IPR046938">
    <property type="entry name" value="DNA_clamp_sf"/>
</dbReference>
<sequence length="369" mass="42514">MKLRINKSILDNVIEIVSRFTDPTSSFFSMRCILISATEEKIIFKACNEVTSIIKYIDVDDNDVFVEQTGEILVQCNLLKNIVKKLSGFIELKTDPNNNLEILQEDSRYNLNTSDVNSFIKIDENLNIKKFEIDTNEFRKAIKDVAFAASTEANLIYKCINFKSSGSRLNLAATDVYRLAYYSINTGKQLDEFNFNVNAKDVKELIPIDAPEKITLFYNSVKFGVEYKNTITTARITDLPFHDIEQLFNQVLSETKYKLTISKKEINGLLNKIWLNTSEKQNRIEIKINKNELSIYSRLDEIGDSFVKTSQFNIEGGSMIFDINYNFLKDALNILDDEIIFLFDEKIQKILILSKSNPNSKQIVTPMRR</sequence>